<protein>
    <submittedName>
        <fullName evidence="1">Uncharacterized protein</fullName>
    </submittedName>
</protein>
<name>A0ABS8Y2U2_9BURK</name>
<reference evidence="1 2" key="1">
    <citation type="submission" date="2021-12" db="EMBL/GenBank/DDBJ databases">
        <title>Genome seq of P8.</title>
        <authorList>
            <person name="Seo T."/>
        </authorList>
    </citation>
    <scope>NUCLEOTIDE SEQUENCE [LARGE SCALE GENOMIC DNA]</scope>
    <source>
        <strain evidence="1 2">P8</strain>
    </source>
</reference>
<keyword evidence="2" id="KW-1185">Reference proteome</keyword>
<evidence type="ECO:0000313" key="1">
    <source>
        <dbReference type="EMBL" id="MCE4558010.1"/>
    </source>
</evidence>
<sequence>MDSPEASKAAVNGAKRSAIFLAARQSLEPTPRPLSAKRSALRARKHRQATRHRHVGLIRTTDNQGACLLISADGTTAFVISQTSAALVIEKRHCPSEGPRTSHVMLFEDASAFDRWCDIEPARFDDPLLCDQLRRRGHAFFADHR</sequence>
<dbReference type="Proteomes" id="UP001200741">
    <property type="component" value="Unassembled WGS sequence"/>
</dbReference>
<gene>
    <name evidence="1" type="ORF">LXT13_26845</name>
</gene>
<proteinExistence type="predicted"/>
<dbReference type="EMBL" id="JAJTWU010000015">
    <property type="protein sequence ID" value="MCE4558010.1"/>
    <property type="molecule type" value="Genomic_DNA"/>
</dbReference>
<accession>A0ABS8Y2U2</accession>
<dbReference type="RefSeq" id="WP_233375405.1">
    <property type="nucleotide sequence ID" value="NZ_JAJTWU010000015.1"/>
</dbReference>
<organism evidence="1 2">
    <name type="scientific">Pelomonas cellulosilytica</name>
    <dbReference type="NCBI Taxonomy" id="2906762"/>
    <lineage>
        <taxon>Bacteria</taxon>
        <taxon>Pseudomonadati</taxon>
        <taxon>Pseudomonadota</taxon>
        <taxon>Betaproteobacteria</taxon>
        <taxon>Burkholderiales</taxon>
        <taxon>Sphaerotilaceae</taxon>
        <taxon>Roseateles</taxon>
    </lineage>
</organism>
<evidence type="ECO:0000313" key="2">
    <source>
        <dbReference type="Proteomes" id="UP001200741"/>
    </source>
</evidence>
<comment type="caution">
    <text evidence="1">The sequence shown here is derived from an EMBL/GenBank/DDBJ whole genome shotgun (WGS) entry which is preliminary data.</text>
</comment>